<keyword evidence="1" id="KW-0812">Transmembrane</keyword>
<feature type="transmembrane region" description="Helical" evidence="1">
    <location>
        <begin position="21"/>
        <end position="41"/>
    </location>
</feature>
<dbReference type="EMBL" id="AYYV01000081">
    <property type="protein sequence ID" value="KRM49694.1"/>
    <property type="molecule type" value="Genomic_DNA"/>
</dbReference>
<gene>
    <name evidence="2" type="ORF">FC95_GL000315</name>
</gene>
<feature type="transmembrane region" description="Helical" evidence="1">
    <location>
        <begin position="47"/>
        <end position="68"/>
    </location>
</feature>
<evidence type="ECO:0000313" key="2">
    <source>
        <dbReference type="EMBL" id="KRM49694.1"/>
    </source>
</evidence>
<proteinExistence type="predicted"/>
<dbReference type="AlphaFoldDB" id="A0A8E1RIW4"/>
<name>A0A8E1RIW4_LENKE</name>
<keyword evidence="1" id="KW-0472">Membrane</keyword>
<sequence length="81" mass="9351">MVPMTMQQLRDRMIQYLTITIPLATLIVSVLSLCYFMWWSGDHSSGALLYSLMPFALGILISIPGWFWRREAQKHDSKSNS</sequence>
<reference evidence="2 3" key="1">
    <citation type="journal article" date="2015" name="Genome Announc.">
        <title>Expanding the biotechnology potential of lactobacilli through comparative genomics of 213 strains and associated genera.</title>
        <authorList>
            <person name="Sun Z."/>
            <person name="Harris H.M."/>
            <person name="McCann A."/>
            <person name="Guo C."/>
            <person name="Argimon S."/>
            <person name="Zhang W."/>
            <person name="Yang X."/>
            <person name="Jeffery I.B."/>
            <person name="Cooney J.C."/>
            <person name="Kagawa T.F."/>
            <person name="Liu W."/>
            <person name="Song Y."/>
            <person name="Salvetti E."/>
            <person name="Wrobel A."/>
            <person name="Rasinkangas P."/>
            <person name="Parkhill J."/>
            <person name="Rea M.C."/>
            <person name="O'Sullivan O."/>
            <person name="Ritari J."/>
            <person name="Douillard F.P."/>
            <person name="Paul Ross R."/>
            <person name="Yang R."/>
            <person name="Briner A.E."/>
            <person name="Felis G.E."/>
            <person name="de Vos W.M."/>
            <person name="Barrangou R."/>
            <person name="Klaenhammer T.R."/>
            <person name="Caufield P.W."/>
            <person name="Cui Y."/>
            <person name="Zhang H."/>
            <person name="O'Toole P.W."/>
        </authorList>
    </citation>
    <scope>NUCLEOTIDE SEQUENCE [LARGE SCALE GENOMIC DNA]</scope>
    <source>
        <strain evidence="2 3">DSM 20587</strain>
    </source>
</reference>
<evidence type="ECO:0000313" key="3">
    <source>
        <dbReference type="Proteomes" id="UP000051164"/>
    </source>
</evidence>
<keyword evidence="1" id="KW-1133">Transmembrane helix</keyword>
<evidence type="ECO:0000256" key="1">
    <source>
        <dbReference type="SAM" id="Phobius"/>
    </source>
</evidence>
<dbReference type="Proteomes" id="UP000051164">
    <property type="component" value="Unassembled WGS sequence"/>
</dbReference>
<accession>A0A8E1RIW4</accession>
<protein>
    <submittedName>
        <fullName evidence="2">Uncharacterized protein</fullName>
    </submittedName>
</protein>
<comment type="caution">
    <text evidence="2">The sequence shown here is derived from an EMBL/GenBank/DDBJ whole genome shotgun (WGS) entry which is preliminary data.</text>
</comment>
<organism evidence="2 3">
    <name type="scientific">Lentilactobacillus kefiri DSM 20587 = JCM 5818</name>
    <dbReference type="NCBI Taxonomy" id="1423764"/>
    <lineage>
        <taxon>Bacteria</taxon>
        <taxon>Bacillati</taxon>
        <taxon>Bacillota</taxon>
        <taxon>Bacilli</taxon>
        <taxon>Lactobacillales</taxon>
        <taxon>Lactobacillaceae</taxon>
        <taxon>Lentilactobacillus</taxon>
    </lineage>
</organism>